<dbReference type="InterPro" id="IPR032710">
    <property type="entry name" value="NTF2-like_dom_sf"/>
</dbReference>
<dbReference type="Proteomes" id="UP000474296">
    <property type="component" value="Unassembled WGS sequence"/>
</dbReference>
<feature type="domain" description="SnoaL-like" evidence="1">
    <location>
        <begin position="1"/>
        <end position="117"/>
    </location>
</feature>
<evidence type="ECO:0000313" key="3">
    <source>
        <dbReference type="Proteomes" id="UP000474296"/>
    </source>
</evidence>
<dbReference type="InterPro" id="IPR046860">
    <property type="entry name" value="SnoaL_5"/>
</dbReference>
<dbReference type="AlphaFoldDB" id="A0A6M0CSY3"/>
<proteinExistence type="predicted"/>
<dbReference type="EMBL" id="JAABOQ010000006">
    <property type="protein sequence ID" value="NER18617.1"/>
    <property type="molecule type" value="Genomic_DNA"/>
</dbReference>
<dbReference type="Gene3D" id="3.10.450.50">
    <property type="match status" value="1"/>
</dbReference>
<gene>
    <name evidence="2" type="ORF">GWK10_15460</name>
</gene>
<protein>
    <submittedName>
        <fullName evidence="2">Nuclear transport factor 2 family protein</fullName>
    </submittedName>
</protein>
<dbReference type="Pfam" id="PF20409">
    <property type="entry name" value="SnoaL_5"/>
    <property type="match status" value="1"/>
</dbReference>
<name>A0A6M0CSY3_9FLAO</name>
<sequence>MTTKEVANRLVNLCREGKYEEAYNELYAENAISQEMEGMPNALTKGKKEIIEGFHQWQNNIQEMHSGEIGEPMVAGNHFALPMSYDITFKEGGRQAMEEICMYEVQNGQITKASYHYEVPNMG</sequence>
<organism evidence="2 3">
    <name type="scientific">Spongiivirga citrea</name>
    <dbReference type="NCBI Taxonomy" id="1481457"/>
    <lineage>
        <taxon>Bacteria</taxon>
        <taxon>Pseudomonadati</taxon>
        <taxon>Bacteroidota</taxon>
        <taxon>Flavobacteriia</taxon>
        <taxon>Flavobacteriales</taxon>
        <taxon>Flavobacteriaceae</taxon>
        <taxon>Spongiivirga</taxon>
    </lineage>
</organism>
<dbReference type="RefSeq" id="WP_164033296.1">
    <property type="nucleotide sequence ID" value="NZ_JAABOQ010000006.1"/>
</dbReference>
<accession>A0A6M0CSY3</accession>
<evidence type="ECO:0000259" key="1">
    <source>
        <dbReference type="Pfam" id="PF20409"/>
    </source>
</evidence>
<keyword evidence="3" id="KW-1185">Reference proteome</keyword>
<comment type="caution">
    <text evidence="2">The sequence shown here is derived from an EMBL/GenBank/DDBJ whole genome shotgun (WGS) entry which is preliminary data.</text>
</comment>
<evidence type="ECO:0000313" key="2">
    <source>
        <dbReference type="EMBL" id="NER18617.1"/>
    </source>
</evidence>
<reference evidence="2 3" key="1">
    <citation type="submission" date="2020-01" db="EMBL/GenBank/DDBJ databases">
        <title>Spongiivirga citrea KCTC 32990T.</title>
        <authorList>
            <person name="Wang G."/>
        </authorList>
    </citation>
    <scope>NUCLEOTIDE SEQUENCE [LARGE SCALE GENOMIC DNA]</scope>
    <source>
        <strain evidence="2 3">KCTC 32990</strain>
    </source>
</reference>
<dbReference type="SUPFAM" id="SSF54427">
    <property type="entry name" value="NTF2-like"/>
    <property type="match status" value="1"/>
</dbReference>